<dbReference type="EMBL" id="KZ825380">
    <property type="protein sequence ID" value="RAH41948.1"/>
    <property type="molecule type" value="Genomic_DNA"/>
</dbReference>
<gene>
    <name evidence="1" type="ORF">BO95DRAFT_252214</name>
</gene>
<reference evidence="1" key="1">
    <citation type="submission" date="2018-02" db="EMBL/GenBank/DDBJ databases">
        <title>The genomes of Aspergillus section Nigri reveals drivers in fungal speciation.</title>
        <authorList>
            <consortium name="DOE Joint Genome Institute"/>
            <person name="Vesth T.C."/>
            <person name="Nybo J."/>
            <person name="Theobald S."/>
            <person name="Brandl J."/>
            <person name="Frisvad J.C."/>
            <person name="Nielsen K.F."/>
            <person name="Lyhne E.K."/>
            <person name="Kogle M.E."/>
            <person name="Kuo A."/>
            <person name="Riley R."/>
            <person name="Clum A."/>
            <person name="Nolan M."/>
            <person name="Lipzen A."/>
            <person name="Salamov A."/>
            <person name="Henrissat B."/>
            <person name="Wiebenga A."/>
            <person name="De vries R.P."/>
            <person name="Grigoriev I.V."/>
            <person name="Mortensen U.H."/>
            <person name="Andersen M.R."/>
            <person name="Baker S.E."/>
        </authorList>
    </citation>
    <scope>NUCLEOTIDE SEQUENCE</scope>
    <source>
        <strain evidence="1">CBS 621.78</strain>
    </source>
</reference>
<sequence>MTSRQWFRPWSLSPHPSSRLGLFARKHAAEKLCASSFTSLSTRNGSSASHERPNQPHIKCPRLGPIAYRLRPPPVELSGQCRVRLVVWSFGPLSCFPSKAELFTKLSS</sequence>
<evidence type="ECO:0000313" key="1">
    <source>
        <dbReference type="EMBL" id="RAH41948.1"/>
    </source>
</evidence>
<proteinExistence type="predicted"/>
<keyword evidence="2" id="KW-1185">Reference proteome</keyword>
<evidence type="ECO:0000313" key="2">
    <source>
        <dbReference type="Proteomes" id="UP000249057"/>
    </source>
</evidence>
<name>A0ACD1FYA5_9EURO</name>
<dbReference type="Proteomes" id="UP000249057">
    <property type="component" value="Unassembled WGS sequence"/>
</dbReference>
<accession>A0ACD1FYA5</accession>
<organism evidence="1 2">
    <name type="scientific">Aspergillus brunneoviolaceus CBS 621.78</name>
    <dbReference type="NCBI Taxonomy" id="1450534"/>
    <lineage>
        <taxon>Eukaryota</taxon>
        <taxon>Fungi</taxon>
        <taxon>Dikarya</taxon>
        <taxon>Ascomycota</taxon>
        <taxon>Pezizomycotina</taxon>
        <taxon>Eurotiomycetes</taxon>
        <taxon>Eurotiomycetidae</taxon>
        <taxon>Eurotiales</taxon>
        <taxon>Aspergillaceae</taxon>
        <taxon>Aspergillus</taxon>
        <taxon>Aspergillus subgen. Circumdati</taxon>
    </lineage>
</organism>
<protein>
    <submittedName>
        <fullName evidence="1">Uncharacterized protein</fullName>
    </submittedName>
</protein>